<proteinExistence type="predicted"/>
<organism evidence="1 2">
    <name type="scientific">Cetraspora pellucida</name>
    <dbReference type="NCBI Taxonomy" id="1433469"/>
    <lineage>
        <taxon>Eukaryota</taxon>
        <taxon>Fungi</taxon>
        <taxon>Fungi incertae sedis</taxon>
        <taxon>Mucoromycota</taxon>
        <taxon>Glomeromycotina</taxon>
        <taxon>Glomeromycetes</taxon>
        <taxon>Diversisporales</taxon>
        <taxon>Gigasporaceae</taxon>
        <taxon>Cetraspora</taxon>
    </lineage>
</organism>
<accession>A0ACA9R354</accession>
<name>A0ACA9R354_9GLOM</name>
<comment type="caution">
    <text evidence="1">The sequence shown here is derived from an EMBL/GenBank/DDBJ whole genome shotgun (WGS) entry which is preliminary data.</text>
</comment>
<feature type="non-terminal residue" evidence="1">
    <location>
        <position position="115"/>
    </location>
</feature>
<evidence type="ECO:0000313" key="2">
    <source>
        <dbReference type="Proteomes" id="UP000789366"/>
    </source>
</evidence>
<sequence length="115" mass="12836">FILLGYSSYIGLSQTSIVVGGESNNPFSSIIGSMLAVYNWSSMSLDTWNFWPLTVISVVGSFIFVIILQNVIISFMSEAISHAVNNSRGIYSYQVDFIYDFALLERSLELNEIDS</sequence>
<keyword evidence="2" id="KW-1185">Reference proteome</keyword>
<evidence type="ECO:0000313" key="1">
    <source>
        <dbReference type="EMBL" id="CAG8775117.1"/>
    </source>
</evidence>
<protein>
    <submittedName>
        <fullName evidence="1">5174_t:CDS:1</fullName>
    </submittedName>
</protein>
<reference evidence="1" key="1">
    <citation type="submission" date="2021-06" db="EMBL/GenBank/DDBJ databases">
        <authorList>
            <person name="Kallberg Y."/>
            <person name="Tangrot J."/>
            <person name="Rosling A."/>
        </authorList>
    </citation>
    <scope>NUCLEOTIDE SEQUENCE</scope>
    <source>
        <strain evidence="1">28 12/20/2015</strain>
    </source>
</reference>
<gene>
    <name evidence="1" type="ORF">SPELUC_LOCUS16023</name>
</gene>
<dbReference type="Proteomes" id="UP000789366">
    <property type="component" value="Unassembled WGS sequence"/>
</dbReference>
<dbReference type="EMBL" id="CAJVPW010056556">
    <property type="protein sequence ID" value="CAG8775117.1"/>
    <property type="molecule type" value="Genomic_DNA"/>
</dbReference>
<feature type="non-terminal residue" evidence="1">
    <location>
        <position position="1"/>
    </location>
</feature>